<feature type="compositionally biased region" description="Basic and acidic residues" evidence="1">
    <location>
        <begin position="246"/>
        <end position="255"/>
    </location>
</feature>
<evidence type="ECO:0000259" key="2">
    <source>
        <dbReference type="Pfam" id="PF06812"/>
    </source>
</evidence>
<feature type="region of interest" description="Disordered" evidence="1">
    <location>
        <begin position="246"/>
        <end position="268"/>
    </location>
</feature>
<feature type="compositionally biased region" description="Low complexity" evidence="1">
    <location>
        <begin position="257"/>
        <end position="266"/>
    </location>
</feature>
<proteinExistence type="predicted"/>
<dbReference type="PANTHER" id="PTHR37951:SF1">
    <property type="entry name" value="TYPE VI SECRETION SYSTEM COMPONENT TSSA1"/>
    <property type="match status" value="1"/>
</dbReference>
<accession>A0A2N9X4I6</accession>
<dbReference type="EMBL" id="MEIL01000030">
    <property type="protein sequence ID" value="PIT37883.1"/>
    <property type="molecule type" value="Genomic_DNA"/>
</dbReference>
<comment type="caution">
    <text evidence="3">The sequence shown here is derived from an EMBL/GenBank/DDBJ whole genome shotgun (WGS) entry which is preliminary data.</text>
</comment>
<organism evidence="3 4">
    <name type="scientific">Snodgrassella alvi</name>
    <dbReference type="NCBI Taxonomy" id="1196083"/>
    <lineage>
        <taxon>Bacteria</taxon>
        <taxon>Pseudomonadati</taxon>
        <taxon>Pseudomonadota</taxon>
        <taxon>Betaproteobacteria</taxon>
        <taxon>Neisseriales</taxon>
        <taxon>Neisseriaceae</taxon>
        <taxon>Snodgrassella</taxon>
    </lineage>
</organism>
<feature type="domain" description="ImpA N-terminal" evidence="2">
    <location>
        <begin position="16"/>
        <end position="143"/>
    </location>
</feature>
<keyword evidence="4" id="KW-1185">Reference proteome</keyword>
<evidence type="ECO:0000313" key="4">
    <source>
        <dbReference type="Proteomes" id="UP000230202"/>
    </source>
</evidence>
<gene>
    <name evidence="3" type="ORF">BHC54_10180</name>
</gene>
<dbReference type="Pfam" id="PF06812">
    <property type="entry name" value="ImpA_N"/>
    <property type="match status" value="1"/>
</dbReference>
<dbReference type="InterPro" id="IPR017740">
    <property type="entry name" value="TssA-like"/>
</dbReference>
<reference evidence="3" key="1">
    <citation type="journal article" date="2017" name="MBio">
        <title>Type VI secretion-mediated competition in the bee gut microbiome.</title>
        <authorList>
            <person name="Steele M.I."/>
            <person name="Kwong W.K."/>
            <person name="Powell J.E."/>
            <person name="Whiteley M."/>
            <person name="Moran N.A."/>
        </authorList>
    </citation>
    <scope>NUCLEOTIDE SEQUENCE [LARGE SCALE GENOMIC DNA]</scope>
    <source>
        <strain evidence="3">WkB273</strain>
    </source>
</reference>
<evidence type="ECO:0000256" key="1">
    <source>
        <dbReference type="SAM" id="MobiDB-lite"/>
    </source>
</evidence>
<dbReference type="PANTHER" id="PTHR37951">
    <property type="entry name" value="CYTOPLASMIC PROTEIN-RELATED"/>
    <property type="match status" value="1"/>
</dbReference>
<dbReference type="InterPro" id="IPR010657">
    <property type="entry name" value="ImpA_N"/>
</dbReference>
<dbReference type="Proteomes" id="UP000230202">
    <property type="component" value="Unassembled WGS sequence"/>
</dbReference>
<sequence length="362" mass="41119">MSNKNIKQKHQYADLLAPVSAEQPCGSNLEYDPEFLLLLSKSTEQPEAQYGDFVNKPEGINWNEVERDALRLLLRTKDIRIYIIFLRSRIQLNGAKGLFEGLSLLEEACTTYSQEIYPQIELDENGDEEDAALVRSNALAGLTDPQGVMADIRGIVLSSNAALRLQIRDVERSLSIPRPADALAPDSVRRQLLDLRLRNTPALIALDEVLPIVEKLQTWVDENLKLNAPDFSSLKKILSYFQDNENRSAPKRETPEENNLPEQNNNHISNAPEIIQEDVDSSLNNESLTNDVLQELMPVAIADRYDALQRIEDIRHWFEANEPSSPTIPLLRQAERMVGKRFSEVINAIPLELLQKWDEEET</sequence>
<evidence type="ECO:0000313" key="3">
    <source>
        <dbReference type="EMBL" id="PIT37883.1"/>
    </source>
</evidence>
<dbReference type="AlphaFoldDB" id="A0A2N9X4I6"/>
<name>A0A2N9X4I6_9NEIS</name>
<protein>
    <recommendedName>
        <fullName evidence="2">ImpA N-terminal domain-containing protein</fullName>
    </recommendedName>
</protein>